<accession>A0ABW4DKF9</accession>
<dbReference type="Pfam" id="PF06335">
    <property type="entry name" value="DUF1054"/>
    <property type="match status" value="1"/>
</dbReference>
<dbReference type="InterPro" id="IPR053707">
    <property type="entry name" value="UPF0637_domain_sf"/>
</dbReference>
<dbReference type="EMBL" id="JBHTOF010000025">
    <property type="protein sequence ID" value="MFD1465155.1"/>
    <property type="molecule type" value="Genomic_DNA"/>
</dbReference>
<reference evidence="2" key="1">
    <citation type="journal article" date="2019" name="Int. J. Syst. Evol. Microbiol.">
        <title>The Global Catalogue of Microorganisms (GCM) 10K type strain sequencing project: providing services to taxonomists for standard genome sequencing and annotation.</title>
        <authorList>
            <consortium name="The Broad Institute Genomics Platform"/>
            <consortium name="The Broad Institute Genome Sequencing Center for Infectious Disease"/>
            <person name="Wu L."/>
            <person name="Ma J."/>
        </authorList>
    </citation>
    <scope>NUCLEOTIDE SEQUENCE [LARGE SCALE GENOMIC DNA]</scope>
    <source>
        <strain evidence="2">CCM 8951</strain>
    </source>
</reference>
<organism evidence="1 2">
    <name type="scientific">Lapidilactobacillus mulanensis</name>
    <dbReference type="NCBI Taxonomy" id="2485999"/>
    <lineage>
        <taxon>Bacteria</taxon>
        <taxon>Bacillati</taxon>
        <taxon>Bacillota</taxon>
        <taxon>Bacilli</taxon>
        <taxon>Lactobacillales</taxon>
        <taxon>Lactobacillaceae</taxon>
        <taxon>Lapidilactobacillus</taxon>
    </lineage>
</organism>
<keyword evidence="2" id="KW-1185">Reference proteome</keyword>
<sequence>MIDRTSFSVFNDPTLPGRLQKIQTEVDPDFEMMGQNLIDLLHPQLDQKMYLHIAKHLRRHKNPPVDTWFALSDNARGYKMLPHFEVGIWPDTLFITFALLAEVKDREKITAWLADLDWQIIPAFQISTDHTNAAAQEYSEENWQKSIARYQTVKNSDFLLGSWIKLDDPRFAEPKLIEQIIYNQIIDLAPLYQEIVNLIKPR</sequence>
<dbReference type="InterPro" id="IPR009403">
    <property type="entry name" value="UPF0637"/>
</dbReference>
<evidence type="ECO:0000313" key="1">
    <source>
        <dbReference type="EMBL" id="MFD1465155.1"/>
    </source>
</evidence>
<gene>
    <name evidence="1" type="ORF">ACFQ4L_03495</name>
</gene>
<comment type="caution">
    <text evidence="1">The sequence shown here is derived from an EMBL/GenBank/DDBJ whole genome shotgun (WGS) entry which is preliminary data.</text>
</comment>
<proteinExistence type="predicted"/>
<name>A0ABW4DKF9_9LACO</name>
<dbReference type="Gene3D" id="3.30.930.20">
    <property type="entry name" value="Protein of unknown function DUF1054"/>
    <property type="match status" value="1"/>
</dbReference>
<evidence type="ECO:0000313" key="2">
    <source>
        <dbReference type="Proteomes" id="UP001597244"/>
    </source>
</evidence>
<dbReference type="Proteomes" id="UP001597244">
    <property type="component" value="Unassembled WGS sequence"/>
</dbReference>
<dbReference type="RefSeq" id="WP_164506539.1">
    <property type="nucleotide sequence ID" value="NZ_JBHTOF010000025.1"/>
</dbReference>
<protein>
    <submittedName>
        <fullName evidence="1">DUF1054 family protein</fullName>
    </submittedName>
</protein>
<dbReference type="SUPFAM" id="SSF142913">
    <property type="entry name" value="YktB/PF0168-like"/>
    <property type="match status" value="1"/>
</dbReference>